<dbReference type="InterPro" id="IPR029060">
    <property type="entry name" value="PIN-like_dom_sf"/>
</dbReference>
<evidence type="ECO:0000256" key="2">
    <source>
        <dbReference type="ARBA" id="ARBA00022649"/>
    </source>
</evidence>
<evidence type="ECO:0000256" key="5">
    <source>
        <dbReference type="ARBA" id="ARBA00022801"/>
    </source>
</evidence>
<proteinExistence type="inferred from homology"/>
<protein>
    <submittedName>
        <fullName evidence="9">Twitching motility protein PilT</fullName>
    </submittedName>
</protein>
<keyword evidence="3" id="KW-0540">Nuclease</keyword>
<dbReference type="Gene3D" id="3.40.50.1010">
    <property type="entry name" value="5'-nuclease"/>
    <property type="match status" value="1"/>
</dbReference>
<dbReference type="STRING" id="128403.WA1_01560"/>
<dbReference type="Pfam" id="PF01850">
    <property type="entry name" value="PIN"/>
    <property type="match status" value="1"/>
</dbReference>
<evidence type="ECO:0000256" key="3">
    <source>
        <dbReference type="ARBA" id="ARBA00022722"/>
    </source>
</evidence>
<evidence type="ECO:0000313" key="9">
    <source>
        <dbReference type="EMBL" id="KYC43866.1"/>
    </source>
</evidence>
<dbReference type="GO" id="GO:0046872">
    <property type="term" value="F:metal ion binding"/>
    <property type="evidence" value="ECO:0007669"/>
    <property type="project" value="UniProtKB-KW"/>
</dbReference>
<reference evidence="9 10" key="1">
    <citation type="journal article" date="2013" name="Genome Biol. Evol.">
        <title>Genomes of Stigonematalean cyanobacteria (subsection V) and the evolution of oxygenic photosynthesis from prokaryotes to plastids.</title>
        <authorList>
            <person name="Dagan T."/>
            <person name="Roettger M."/>
            <person name="Stucken K."/>
            <person name="Landan G."/>
            <person name="Koch R."/>
            <person name="Major P."/>
            <person name="Gould S.B."/>
            <person name="Goremykin V.V."/>
            <person name="Rippka R."/>
            <person name="Tandeau de Marsac N."/>
            <person name="Gugger M."/>
            <person name="Lockhart P.J."/>
            <person name="Allen J.F."/>
            <person name="Brune I."/>
            <person name="Maus I."/>
            <person name="Puhler A."/>
            <person name="Martin W.F."/>
        </authorList>
    </citation>
    <scope>NUCLEOTIDE SEQUENCE [LARGE SCALE GENOMIC DNA]</scope>
    <source>
        <strain evidence="9 10">PCC 7110</strain>
    </source>
</reference>
<evidence type="ECO:0000313" key="10">
    <source>
        <dbReference type="Proteomes" id="UP000076925"/>
    </source>
</evidence>
<evidence type="ECO:0000256" key="1">
    <source>
        <dbReference type="ARBA" id="ARBA00001946"/>
    </source>
</evidence>
<comment type="similarity">
    <text evidence="7">Belongs to the PINc/VapC protein family.</text>
</comment>
<comment type="caution">
    <text evidence="9">The sequence shown here is derived from an EMBL/GenBank/DDBJ whole genome shotgun (WGS) entry which is preliminary data.</text>
</comment>
<dbReference type="CDD" id="cd09881">
    <property type="entry name" value="PIN_VapC4-5_FitB-like"/>
    <property type="match status" value="1"/>
</dbReference>
<dbReference type="GO" id="GO:0004518">
    <property type="term" value="F:nuclease activity"/>
    <property type="evidence" value="ECO:0007669"/>
    <property type="project" value="UniProtKB-KW"/>
</dbReference>
<evidence type="ECO:0000259" key="8">
    <source>
        <dbReference type="Pfam" id="PF01850"/>
    </source>
</evidence>
<dbReference type="InterPro" id="IPR002716">
    <property type="entry name" value="PIN_dom"/>
</dbReference>
<dbReference type="AlphaFoldDB" id="A0A139XGP1"/>
<dbReference type="EMBL" id="ANNX02000012">
    <property type="protein sequence ID" value="KYC43866.1"/>
    <property type="molecule type" value="Genomic_DNA"/>
</dbReference>
<keyword evidence="6" id="KW-0460">Magnesium</keyword>
<keyword evidence="4" id="KW-0479">Metal-binding</keyword>
<organism evidence="9 10">
    <name type="scientific">Scytonema hofmannii PCC 7110</name>
    <dbReference type="NCBI Taxonomy" id="128403"/>
    <lineage>
        <taxon>Bacteria</taxon>
        <taxon>Bacillati</taxon>
        <taxon>Cyanobacteriota</taxon>
        <taxon>Cyanophyceae</taxon>
        <taxon>Nostocales</taxon>
        <taxon>Scytonemataceae</taxon>
        <taxon>Scytonema</taxon>
    </lineage>
</organism>
<dbReference type="InterPro" id="IPR050556">
    <property type="entry name" value="Type_II_TA_system_RNase"/>
</dbReference>
<dbReference type="PANTHER" id="PTHR33653">
    <property type="entry name" value="RIBONUCLEASE VAPC2"/>
    <property type="match status" value="1"/>
</dbReference>
<evidence type="ECO:0000256" key="4">
    <source>
        <dbReference type="ARBA" id="ARBA00022723"/>
    </source>
</evidence>
<evidence type="ECO:0000256" key="7">
    <source>
        <dbReference type="ARBA" id="ARBA00038093"/>
    </source>
</evidence>
<dbReference type="GO" id="GO:0016787">
    <property type="term" value="F:hydrolase activity"/>
    <property type="evidence" value="ECO:0007669"/>
    <property type="project" value="UniProtKB-KW"/>
</dbReference>
<dbReference type="Proteomes" id="UP000076925">
    <property type="component" value="Unassembled WGS sequence"/>
</dbReference>
<accession>A0A139XGP1</accession>
<sequence>MMHLLDTDTLTHLYSGRSSVVERLRSVEDPNVGITIITKVEVLRGRLDYLLKAETATDVLKAQELLFRTEDLLNQLLIVPINQAASEQFDRLRTISKLRKIGRADLLIASIALANRAILVTRNIRHFKQIPGLQVVNWVD</sequence>
<comment type="cofactor">
    <cofactor evidence="1">
        <name>Mg(2+)</name>
        <dbReference type="ChEBI" id="CHEBI:18420"/>
    </cofactor>
</comment>
<keyword evidence="5" id="KW-0378">Hydrolase</keyword>
<feature type="domain" description="PIN" evidence="8">
    <location>
        <begin position="4"/>
        <end position="131"/>
    </location>
</feature>
<dbReference type="SUPFAM" id="SSF88723">
    <property type="entry name" value="PIN domain-like"/>
    <property type="match status" value="1"/>
</dbReference>
<name>A0A139XGP1_9CYAN</name>
<keyword evidence="2" id="KW-1277">Toxin-antitoxin system</keyword>
<keyword evidence="10" id="KW-1185">Reference proteome</keyword>
<dbReference type="PANTHER" id="PTHR33653:SF1">
    <property type="entry name" value="RIBONUCLEASE VAPC2"/>
    <property type="match status" value="1"/>
</dbReference>
<evidence type="ECO:0000256" key="6">
    <source>
        <dbReference type="ARBA" id="ARBA00022842"/>
    </source>
</evidence>
<gene>
    <name evidence="9" type="ORF">WA1_01560</name>
</gene>